<dbReference type="EMBL" id="JBBMEX010000011">
    <property type="protein sequence ID" value="MEQ2558375.1"/>
    <property type="molecule type" value="Genomic_DNA"/>
</dbReference>
<comment type="caution">
    <text evidence="5">The sequence shown here is derived from an EMBL/GenBank/DDBJ whole genome shotgun (WGS) entry which is preliminary data.</text>
</comment>
<evidence type="ECO:0000313" key="6">
    <source>
        <dbReference type="Proteomes" id="UP001454489"/>
    </source>
</evidence>
<dbReference type="Pfam" id="PF13439">
    <property type="entry name" value="Glyco_transf_4"/>
    <property type="match status" value="1"/>
</dbReference>
<dbReference type="PANTHER" id="PTHR12526">
    <property type="entry name" value="GLYCOSYLTRANSFERASE"/>
    <property type="match status" value="1"/>
</dbReference>
<dbReference type="Proteomes" id="UP001454489">
    <property type="component" value="Unassembled WGS sequence"/>
</dbReference>
<gene>
    <name evidence="5" type="ORF">WMO43_10930</name>
</gene>
<keyword evidence="1 5" id="KW-0328">Glycosyltransferase</keyword>
<protein>
    <submittedName>
        <fullName evidence="5">Glycosyltransferase family 4 protein</fullName>
        <ecNumber evidence="5">2.4.-.-</ecNumber>
    </submittedName>
</protein>
<evidence type="ECO:0000256" key="2">
    <source>
        <dbReference type="ARBA" id="ARBA00022679"/>
    </source>
</evidence>
<keyword evidence="2 5" id="KW-0808">Transferase</keyword>
<dbReference type="EC" id="2.4.-.-" evidence="5"/>
<sequence length="379" mass="44841">MKKDLKKIVMIGPVYPYKGGIAHYTGLMCKALRKKYDVTMVSFQMQYPKFLYKKEQKDYDNPQFEVPETKYWIHTANPFNIVKASKWILKEKPDLVIFPWWHPYFAPCFWIMEKMLKKHTKIMFLCHNVFPHERFPMDRFLTKRVLEKGDYFIVQSKMDESDLYQIKSDPVVKLTPHPTYNAFRLQNLSRSESRELIRASEDEKILLFFGFVREYKGLKHLLRAMPKITEQVENLRLFVVGDFGEDRDQYMELIREKKIEDAVEVVEGYIPDKEVEKYFAACDLVVLPYESATQSGIVQIAYGFRKPVLVTNVGGLPDVVTDGKTGYVVESKNPEQIADAVIRYFKEEKEEEFAQNVKAEEYKYSWDRMTEVVEELWAR</sequence>
<proteinExistence type="predicted"/>
<feature type="domain" description="Glycosyl transferase family 1" evidence="3">
    <location>
        <begin position="191"/>
        <end position="357"/>
    </location>
</feature>
<organism evidence="5 6">
    <name type="scientific">Maccoyibacter intestinihominis</name>
    <dbReference type="NCBI Taxonomy" id="3133499"/>
    <lineage>
        <taxon>Bacteria</taxon>
        <taxon>Bacillati</taxon>
        <taxon>Bacillota</taxon>
        <taxon>Clostridia</taxon>
        <taxon>Lachnospirales</taxon>
        <taxon>Lachnospiraceae</taxon>
        <taxon>Maccoyibacter</taxon>
    </lineage>
</organism>
<dbReference type="RefSeq" id="WP_353531196.1">
    <property type="nucleotide sequence ID" value="NZ_JBBMEX010000011.1"/>
</dbReference>
<name>A0ABV1HF89_9FIRM</name>
<evidence type="ECO:0000259" key="4">
    <source>
        <dbReference type="Pfam" id="PF13439"/>
    </source>
</evidence>
<dbReference type="SUPFAM" id="SSF53756">
    <property type="entry name" value="UDP-Glycosyltransferase/glycogen phosphorylase"/>
    <property type="match status" value="1"/>
</dbReference>
<keyword evidence="6" id="KW-1185">Reference proteome</keyword>
<dbReference type="InterPro" id="IPR028098">
    <property type="entry name" value="Glyco_trans_4-like_N"/>
</dbReference>
<dbReference type="Pfam" id="PF00534">
    <property type="entry name" value="Glycos_transf_1"/>
    <property type="match status" value="1"/>
</dbReference>
<dbReference type="Gene3D" id="3.40.50.2000">
    <property type="entry name" value="Glycogen Phosphorylase B"/>
    <property type="match status" value="2"/>
</dbReference>
<dbReference type="GO" id="GO:0016757">
    <property type="term" value="F:glycosyltransferase activity"/>
    <property type="evidence" value="ECO:0007669"/>
    <property type="project" value="UniProtKB-KW"/>
</dbReference>
<reference evidence="5 6" key="1">
    <citation type="submission" date="2024-03" db="EMBL/GenBank/DDBJ databases">
        <title>Human intestinal bacterial collection.</title>
        <authorList>
            <person name="Pauvert C."/>
            <person name="Hitch T.C.A."/>
            <person name="Clavel T."/>
        </authorList>
    </citation>
    <scope>NUCLEOTIDE SEQUENCE [LARGE SCALE GENOMIC DNA]</scope>
    <source>
        <strain evidence="5 6">CLA-AA-H185</strain>
    </source>
</reference>
<feature type="domain" description="Glycosyltransferase subfamily 4-like N-terminal" evidence="4">
    <location>
        <begin position="19"/>
        <end position="165"/>
    </location>
</feature>
<evidence type="ECO:0000313" key="5">
    <source>
        <dbReference type="EMBL" id="MEQ2558375.1"/>
    </source>
</evidence>
<dbReference type="PANTHER" id="PTHR12526:SF510">
    <property type="entry name" value="D-INOSITOL 3-PHOSPHATE GLYCOSYLTRANSFERASE"/>
    <property type="match status" value="1"/>
</dbReference>
<evidence type="ECO:0000256" key="1">
    <source>
        <dbReference type="ARBA" id="ARBA00022676"/>
    </source>
</evidence>
<accession>A0ABV1HF89</accession>
<evidence type="ECO:0000259" key="3">
    <source>
        <dbReference type="Pfam" id="PF00534"/>
    </source>
</evidence>
<dbReference type="CDD" id="cd03801">
    <property type="entry name" value="GT4_PimA-like"/>
    <property type="match status" value="1"/>
</dbReference>
<dbReference type="InterPro" id="IPR001296">
    <property type="entry name" value="Glyco_trans_1"/>
</dbReference>